<evidence type="ECO:0000256" key="1">
    <source>
        <dbReference type="SAM" id="MobiDB-lite"/>
    </source>
</evidence>
<proteinExistence type="predicted"/>
<protein>
    <submittedName>
        <fullName evidence="2">Uncharacterized protein</fullName>
    </submittedName>
</protein>
<feature type="region of interest" description="Disordered" evidence="1">
    <location>
        <begin position="1"/>
        <end position="102"/>
    </location>
</feature>
<evidence type="ECO:0000313" key="3">
    <source>
        <dbReference type="Proteomes" id="UP000822688"/>
    </source>
</evidence>
<organism evidence="2 3">
    <name type="scientific">Ceratodon purpureus</name>
    <name type="common">Fire moss</name>
    <name type="synonym">Dicranum purpureum</name>
    <dbReference type="NCBI Taxonomy" id="3225"/>
    <lineage>
        <taxon>Eukaryota</taxon>
        <taxon>Viridiplantae</taxon>
        <taxon>Streptophyta</taxon>
        <taxon>Embryophyta</taxon>
        <taxon>Bryophyta</taxon>
        <taxon>Bryophytina</taxon>
        <taxon>Bryopsida</taxon>
        <taxon>Dicranidae</taxon>
        <taxon>Pseudoditrichales</taxon>
        <taxon>Ditrichaceae</taxon>
        <taxon>Ceratodon</taxon>
    </lineage>
</organism>
<dbReference type="Proteomes" id="UP000822688">
    <property type="component" value="Chromosome 2"/>
</dbReference>
<feature type="compositionally biased region" description="Polar residues" evidence="1">
    <location>
        <begin position="1"/>
        <end position="16"/>
    </location>
</feature>
<dbReference type="AlphaFoldDB" id="A0A8T0IYN9"/>
<sequence>MNPEQTNLGSRTSQPETPRLPISTPINHNRSPNAYIPKKKKLNPPTTPPRDLTQTPKPPRIAAKGTHANSATSIPTPTPPQITHHHNPRQRSHHIPLHQKTN</sequence>
<name>A0A8T0IYN9_CERPU</name>
<keyword evidence="3" id="KW-1185">Reference proteome</keyword>
<reference evidence="2" key="1">
    <citation type="submission" date="2020-06" db="EMBL/GenBank/DDBJ databases">
        <title>WGS assembly of Ceratodon purpureus strain R40.</title>
        <authorList>
            <person name="Carey S.B."/>
            <person name="Jenkins J."/>
            <person name="Shu S."/>
            <person name="Lovell J.T."/>
            <person name="Sreedasyam A."/>
            <person name="Maumus F."/>
            <person name="Tiley G.P."/>
            <person name="Fernandez-Pozo N."/>
            <person name="Barry K."/>
            <person name="Chen C."/>
            <person name="Wang M."/>
            <person name="Lipzen A."/>
            <person name="Daum C."/>
            <person name="Saski C.A."/>
            <person name="Payton A.C."/>
            <person name="Mcbreen J.C."/>
            <person name="Conrad R.E."/>
            <person name="Kollar L.M."/>
            <person name="Olsson S."/>
            <person name="Huttunen S."/>
            <person name="Landis J.B."/>
            <person name="Wickett N.J."/>
            <person name="Johnson M.G."/>
            <person name="Rensing S.A."/>
            <person name="Grimwood J."/>
            <person name="Schmutz J."/>
            <person name="Mcdaniel S.F."/>
        </authorList>
    </citation>
    <scope>NUCLEOTIDE SEQUENCE</scope>
    <source>
        <strain evidence="2">R40</strain>
    </source>
</reference>
<accession>A0A8T0IYN9</accession>
<evidence type="ECO:0000313" key="2">
    <source>
        <dbReference type="EMBL" id="KAG0588019.1"/>
    </source>
</evidence>
<gene>
    <name evidence="2" type="ORF">KC19_2G209000</name>
</gene>
<feature type="compositionally biased region" description="Basic residues" evidence="1">
    <location>
        <begin position="83"/>
        <end position="102"/>
    </location>
</feature>
<dbReference type="EMBL" id="CM026422">
    <property type="protein sequence ID" value="KAG0588019.1"/>
    <property type="molecule type" value="Genomic_DNA"/>
</dbReference>
<comment type="caution">
    <text evidence="2">The sequence shown here is derived from an EMBL/GenBank/DDBJ whole genome shotgun (WGS) entry which is preliminary data.</text>
</comment>